<keyword evidence="1" id="KW-0472">Membrane</keyword>
<sequence>MNKIPKIEELLLNEYNRALDLRNLSKSRIMTYRALSIGTSFTLIGTVLTAQALAIGIYITIVLFVLGLMISLFFLEYKLTSKLERIDNYCNYLQLILKKENSVLSKDPSTHYIPLSFAHQYINKEENNLKQSKERYNVANLEEILKKPPIQLKEWIIKSSNILRFIILLIFIIIIVFVSVMGIITGSELATGWIDVWSAGHIGFGMTIFCFISLRYTLPRRHKSQEIISIFFVFIIAIMTMIIWEIIENTLLLELGIKLTPDSPQNIISDLVFGVFGAGSQLILFNIYYEEKKKVKTYYGSGIAGLILFIVISIFGAIISA</sequence>
<accession>A0A0F9FF33</accession>
<dbReference type="AlphaFoldDB" id="A0A0F9FF33"/>
<evidence type="ECO:0000313" key="2">
    <source>
        <dbReference type="EMBL" id="KKL77036.1"/>
    </source>
</evidence>
<keyword evidence="1" id="KW-0812">Transmembrane</keyword>
<proteinExistence type="predicted"/>
<feature type="transmembrane region" description="Helical" evidence="1">
    <location>
        <begin position="162"/>
        <end position="184"/>
    </location>
</feature>
<feature type="transmembrane region" description="Helical" evidence="1">
    <location>
        <begin position="228"/>
        <end position="247"/>
    </location>
</feature>
<comment type="caution">
    <text evidence="2">The sequence shown here is derived from an EMBL/GenBank/DDBJ whole genome shotgun (WGS) entry which is preliminary data.</text>
</comment>
<reference evidence="2" key="1">
    <citation type="journal article" date="2015" name="Nature">
        <title>Complex archaea that bridge the gap between prokaryotes and eukaryotes.</title>
        <authorList>
            <person name="Spang A."/>
            <person name="Saw J.H."/>
            <person name="Jorgensen S.L."/>
            <person name="Zaremba-Niedzwiedzka K."/>
            <person name="Martijn J."/>
            <person name="Lind A.E."/>
            <person name="van Eijk R."/>
            <person name="Schleper C."/>
            <person name="Guy L."/>
            <person name="Ettema T.J."/>
        </authorList>
    </citation>
    <scope>NUCLEOTIDE SEQUENCE</scope>
</reference>
<name>A0A0F9FF33_9ZZZZ</name>
<feature type="transmembrane region" description="Helical" evidence="1">
    <location>
        <begin position="298"/>
        <end position="319"/>
    </location>
</feature>
<evidence type="ECO:0000256" key="1">
    <source>
        <dbReference type="SAM" id="Phobius"/>
    </source>
</evidence>
<keyword evidence="1" id="KW-1133">Transmembrane helix</keyword>
<protein>
    <submittedName>
        <fullName evidence="2">Uncharacterized protein</fullName>
    </submittedName>
</protein>
<feature type="transmembrane region" description="Helical" evidence="1">
    <location>
        <begin position="30"/>
        <end position="49"/>
    </location>
</feature>
<feature type="transmembrane region" description="Helical" evidence="1">
    <location>
        <begin position="196"/>
        <end position="216"/>
    </location>
</feature>
<feature type="transmembrane region" description="Helical" evidence="1">
    <location>
        <begin position="267"/>
        <end position="289"/>
    </location>
</feature>
<feature type="transmembrane region" description="Helical" evidence="1">
    <location>
        <begin position="55"/>
        <end position="75"/>
    </location>
</feature>
<dbReference type="EMBL" id="LAZR01023872">
    <property type="protein sequence ID" value="KKL77036.1"/>
    <property type="molecule type" value="Genomic_DNA"/>
</dbReference>
<organism evidence="2">
    <name type="scientific">marine sediment metagenome</name>
    <dbReference type="NCBI Taxonomy" id="412755"/>
    <lineage>
        <taxon>unclassified sequences</taxon>
        <taxon>metagenomes</taxon>
        <taxon>ecological metagenomes</taxon>
    </lineage>
</organism>
<gene>
    <name evidence="2" type="ORF">LCGC14_2038920</name>
</gene>